<dbReference type="Pfam" id="PF13223">
    <property type="entry name" value="DUF4031"/>
    <property type="match status" value="1"/>
</dbReference>
<dbReference type="RefSeq" id="WP_344099010.1">
    <property type="nucleotide sequence ID" value="NZ_BAAANL010000001.1"/>
</dbReference>
<accession>A0ABP4ZC68</accession>
<dbReference type="InterPro" id="IPR009218">
    <property type="entry name" value="HD_phosphohydro"/>
</dbReference>
<sequence>MTVLIDPPVWPAHGTHFSHLVSDVSLLELRAFARAAGVPDRAFDLDHYDVAAARHDELVAAGAVPVAGMELARRLVASGLRISGAERAGSKRAPMLARWDASCPTTPGRTAGEGAGEAAREAAGEVAWHAVGEALDERWREPHRTYHTAFHLFTALEALDTLLSDAAASGAPVPGDVAWHARVALWFHDAVHDGSTPADEEASAALARELLAPLTGVAPRSAAEIARLVLVTAAHDPDPGDLAGSLVSDADLAVLGGTPAAYARYTHQVRAEYAHVPDPLFRRGRAQVLGGLLAAGDLFRTPWGKARWHDDATSNLGAELRDLAGPA</sequence>
<evidence type="ECO:0000313" key="3">
    <source>
        <dbReference type="Proteomes" id="UP001501094"/>
    </source>
</evidence>
<proteinExistence type="predicted"/>
<dbReference type="SUPFAM" id="SSF109604">
    <property type="entry name" value="HD-domain/PDEase-like"/>
    <property type="match status" value="1"/>
</dbReference>
<keyword evidence="3" id="KW-1185">Reference proteome</keyword>
<dbReference type="Proteomes" id="UP001501094">
    <property type="component" value="Unassembled WGS sequence"/>
</dbReference>
<comment type="caution">
    <text evidence="2">The sequence shown here is derived from an EMBL/GenBank/DDBJ whole genome shotgun (WGS) entry which is preliminary data.</text>
</comment>
<reference evidence="3" key="1">
    <citation type="journal article" date="2019" name="Int. J. Syst. Evol. Microbiol.">
        <title>The Global Catalogue of Microorganisms (GCM) 10K type strain sequencing project: providing services to taxonomists for standard genome sequencing and annotation.</title>
        <authorList>
            <consortium name="The Broad Institute Genomics Platform"/>
            <consortium name="The Broad Institute Genome Sequencing Center for Infectious Disease"/>
            <person name="Wu L."/>
            <person name="Ma J."/>
        </authorList>
    </citation>
    <scope>NUCLEOTIDE SEQUENCE [LARGE SCALE GENOMIC DNA]</scope>
    <source>
        <strain evidence="3">JCM 14326</strain>
    </source>
</reference>
<dbReference type="PANTHER" id="PTHR21174:SF0">
    <property type="entry name" value="HD PHOSPHOHYDROLASE FAMILY PROTEIN-RELATED"/>
    <property type="match status" value="1"/>
</dbReference>
<dbReference type="InterPro" id="IPR025109">
    <property type="entry name" value="DUF4031"/>
</dbReference>
<name>A0ABP4ZC68_9MICO</name>
<evidence type="ECO:0000259" key="1">
    <source>
        <dbReference type="Pfam" id="PF13223"/>
    </source>
</evidence>
<organism evidence="2 3">
    <name type="scientific">Myceligenerans crystallogenes</name>
    <dbReference type="NCBI Taxonomy" id="316335"/>
    <lineage>
        <taxon>Bacteria</taxon>
        <taxon>Bacillati</taxon>
        <taxon>Actinomycetota</taxon>
        <taxon>Actinomycetes</taxon>
        <taxon>Micrococcales</taxon>
        <taxon>Promicromonosporaceae</taxon>
        <taxon>Myceligenerans</taxon>
    </lineage>
</organism>
<feature type="domain" description="DUF4031" evidence="1">
    <location>
        <begin position="3"/>
        <end position="77"/>
    </location>
</feature>
<dbReference type="PANTHER" id="PTHR21174">
    <property type="match status" value="1"/>
</dbReference>
<evidence type="ECO:0000313" key="2">
    <source>
        <dbReference type="EMBL" id="GAA1850914.1"/>
    </source>
</evidence>
<dbReference type="EMBL" id="BAAANL010000001">
    <property type="protein sequence ID" value="GAA1850914.1"/>
    <property type="molecule type" value="Genomic_DNA"/>
</dbReference>
<gene>
    <name evidence="2" type="ORF">GCM10009751_04180</name>
</gene>
<protein>
    <recommendedName>
        <fullName evidence="1">DUF4031 domain-containing protein</fullName>
    </recommendedName>
</protein>